<protein>
    <submittedName>
        <fullName evidence="3">Uncharacterized protein</fullName>
    </submittedName>
</protein>
<evidence type="ECO:0000313" key="4">
    <source>
        <dbReference type="Proteomes" id="UP001201812"/>
    </source>
</evidence>
<evidence type="ECO:0000256" key="1">
    <source>
        <dbReference type="SAM" id="Phobius"/>
    </source>
</evidence>
<keyword evidence="4" id="KW-1185">Reference proteome</keyword>
<evidence type="ECO:0000256" key="2">
    <source>
        <dbReference type="SAM" id="SignalP"/>
    </source>
</evidence>
<accession>A0AAD4N076</accession>
<keyword evidence="1" id="KW-0812">Transmembrane</keyword>
<keyword evidence="1" id="KW-1133">Transmembrane helix</keyword>
<comment type="caution">
    <text evidence="3">The sequence shown here is derived from an EMBL/GenBank/DDBJ whole genome shotgun (WGS) entry which is preliminary data.</text>
</comment>
<evidence type="ECO:0000313" key="3">
    <source>
        <dbReference type="EMBL" id="KAI1711112.1"/>
    </source>
</evidence>
<gene>
    <name evidence="3" type="ORF">DdX_10360</name>
</gene>
<keyword evidence="1" id="KW-0472">Membrane</keyword>
<reference evidence="3" key="1">
    <citation type="submission" date="2022-01" db="EMBL/GenBank/DDBJ databases">
        <title>Genome Sequence Resource for Two Populations of Ditylenchus destructor, the Migratory Endoparasitic Phytonematode.</title>
        <authorList>
            <person name="Zhang H."/>
            <person name="Lin R."/>
            <person name="Xie B."/>
        </authorList>
    </citation>
    <scope>NUCLEOTIDE SEQUENCE</scope>
    <source>
        <strain evidence="3">BazhouSP</strain>
    </source>
</reference>
<proteinExistence type="predicted"/>
<dbReference type="Proteomes" id="UP001201812">
    <property type="component" value="Unassembled WGS sequence"/>
</dbReference>
<feature type="signal peptide" evidence="2">
    <location>
        <begin position="1"/>
        <end position="25"/>
    </location>
</feature>
<feature type="transmembrane region" description="Helical" evidence="1">
    <location>
        <begin position="64"/>
        <end position="89"/>
    </location>
</feature>
<feature type="chain" id="PRO_5042173068" evidence="2">
    <location>
        <begin position="26"/>
        <end position="222"/>
    </location>
</feature>
<sequence>MSHSNTFSKAILALMVCSLLCVVSEIEVKKKYPHPAVGLTLSKAEEFTSTLSPSDISPDDSSTWNWIIVIGVLIVLVAIVGLCAACGMLEKCRAYISQCVMSAIQVATCQEESRLCFVCNRRRGRAAVYRAQADETNPAFSHLMCKTCVKKIYPLLFLEMHLGAVKVKIEEETRSGVPTYTGVATFGEEDDETTFVGPAQPSKKKARTKLITAVLKHYQLID</sequence>
<dbReference type="AlphaFoldDB" id="A0AAD4N076"/>
<name>A0AAD4N076_9BILA</name>
<dbReference type="EMBL" id="JAKKPZ010000023">
    <property type="protein sequence ID" value="KAI1711112.1"/>
    <property type="molecule type" value="Genomic_DNA"/>
</dbReference>
<keyword evidence="2" id="KW-0732">Signal</keyword>
<organism evidence="3 4">
    <name type="scientific">Ditylenchus destructor</name>
    <dbReference type="NCBI Taxonomy" id="166010"/>
    <lineage>
        <taxon>Eukaryota</taxon>
        <taxon>Metazoa</taxon>
        <taxon>Ecdysozoa</taxon>
        <taxon>Nematoda</taxon>
        <taxon>Chromadorea</taxon>
        <taxon>Rhabditida</taxon>
        <taxon>Tylenchina</taxon>
        <taxon>Tylenchomorpha</taxon>
        <taxon>Sphaerularioidea</taxon>
        <taxon>Anguinidae</taxon>
        <taxon>Anguininae</taxon>
        <taxon>Ditylenchus</taxon>
    </lineage>
</organism>